<accession>A0ABQ9U1S0</accession>
<organism evidence="3 4">
    <name type="scientific">Saguinus oedipus</name>
    <name type="common">Cotton-top tamarin</name>
    <name type="synonym">Oedipomidas oedipus</name>
    <dbReference type="NCBI Taxonomy" id="9490"/>
    <lineage>
        <taxon>Eukaryota</taxon>
        <taxon>Metazoa</taxon>
        <taxon>Chordata</taxon>
        <taxon>Craniata</taxon>
        <taxon>Vertebrata</taxon>
        <taxon>Euteleostomi</taxon>
        <taxon>Mammalia</taxon>
        <taxon>Eutheria</taxon>
        <taxon>Euarchontoglires</taxon>
        <taxon>Primates</taxon>
        <taxon>Haplorrhini</taxon>
        <taxon>Platyrrhini</taxon>
        <taxon>Cebidae</taxon>
        <taxon>Callitrichinae</taxon>
        <taxon>Saguinus</taxon>
    </lineage>
</organism>
<feature type="region of interest" description="Disordered" evidence="1">
    <location>
        <begin position="22"/>
        <end position="54"/>
    </location>
</feature>
<keyword evidence="4" id="KW-1185">Reference proteome</keyword>
<sequence length="54" mass="6073">MELWGAYLLLCLFSLLTEVTAEPQTQKDKKAANPKKGPSVYARDTAEKHGSYSW</sequence>
<gene>
    <name evidence="3" type="primary">CLEC3B_1</name>
    <name evidence="3" type="ORF">P7K49_030273</name>
</gene>
<keyword evidence="2" id="KW-0732">Signal</keyword>
<comment type="caution">
    <text evidence="3">The sequence shown here is derived from an EMBL/GenBank/DDBJ whole genome shotgun (WGS) entry which is preliminary data.</text>
</comment>
<dbReference type="EMBL" id="JASSZA010000016">
    <property type="protein sequence ID" value="KAK2090989.1"/>
    <property type="molecule type" value="Genomic_DNA"/>
</dbReference>
<name>A0ABQ9U1S0_SAGOE</name>
<feature type="chain" id="PRO_5045673364" evidence="2">
    <location>
        <begin position="22"/>
        <end position="54"/>
    </location>
</feature>
<evidence type="ECO:0000256" key="2">
    <source>
        <dbReference type="SAM" id="SignalP"/>
    </source>
</evidence>
<feature type="compositionally biased region" description="Basic and acidic residues" evidence="1">
    <location>
        <begin position="44"/>
        <end position="54"/>
    </location>
</feature>
<feature type="signal peptide" evidence="2">
    <location>
        <begin position="1"/>
        <end position="21"/>
    </location>
</feature>
<reference evidence="3 4" key="1">
    <citation type="submission" date="2023-05" db="EMBL/GenBank/DDBJ databases">
        <title>B98-5 Cell Line De Novo Hybrid Assembly: An Optical Mapping Approach.</title>
        <authorList>
            <person name="Kananen K."/>
            <person name="Auerbach J.A."/>
            <person name="Kautto E."/>
            <person name="Blachly J.S."/>
        </authorList>
    </citation>
    <scope>NUCLEOTIDE SEQUENCE [LARGE SCALE GENOMIC DNA]</scope>
    <source>
        <strain evidence="3">B95-8</strain>
        <tissue evidence="3">Cell line</tissue>
    </source>
</reference>
<dbReference type="Proteomes" id="UP001266305">
    <property type="component" value="Unassembled WGS sequence"/>
</dbReference>
<evidence type="ECO:0000256" key="1">
    <source>
        <dbReference type="SAM" id="MobiDB-lite"/>
    </source>
</evidence>
<proteinExistence type="predicted"/>
<evidence type="ECO:0000313" key="4">
    <source>
        <dbReference type="Proteomes" id="UP001266305"/>
    </source>
</evidence>
<evidence type="ECO:0000313" key="3">
    <source>
        <dbReference type="EMBL" id="KAK2090989.1"/>
    </source>
</evidence>
<protein>
    <submittedName>
        <fullName evidence="3">Tetranectin</fullName>
    </submittedName>
</protein>